<name>A0A9W9KPS5_9EURO</name>
<feature type="transmembrane region" description="Helical" evidence="2">
    <location>
        <begin position="52"/>
        <end position="69"/>
    </location>
</feature>
<accession>A0A9W9KPS5</accession>
<dbReference type="PANTHER" id="PTHR37994:SF3">
    <property type="entry name" value="ER TRANSPORTER 6TM N-TERMINAL DOMAIN-CONTAINING PROTEIN"/>
    <property type="match status" value="1"/>
</dbReference>
<dbReference type="Proteomes" id="UP001149165">
    <property type="component" value="Unassembled WGS sequence"/>
</dbReference>
<feature type="region of interest" description="Disordered" evidence="1">
    <location>
        <begin position="1"/>
        <end position="35"/>
    </location>
</feature>
<evidence type="ECO:0000259" key="3">
    <source>
        <dbReference type="Pfam" id="PF10334"/>
    </source>
</evidence>
<dbReference type="OrthoDB" id="2274698at2759"/>
<evidence type="ECO:0000256" key="1">
    <source>
        <dbReference type="SAM" id="MobiDB-lite"/>
    </source>
</evidence>
<dbReference type="AlphaFoldDB" id="A0A9W9KPS5"/>
<dbReference type="PANTHER" id="PTHR37994">
    <property type="entry name" value="ARAE_2_N DOMAIN-CONTAINING PROTEIN-RELATED"/>
    <property type="match status" value="1"/>
</dbReference>
<feature type="transmembrane region" description="Helical" evidence="2">
    <location>
        <begin position="97"/>
        <end position="119"/>
    </location>
</feature>
<evidence type="ECO:0000256" key="2">
    <source>
        <dbReference type="SAM" id="Phobius"/>
    </source>
</evidence>
<keyword evidence="2" id="KW-0472">Membrane</keyword>
<dbReference type="EMBL" id="JAPQKH010000002">
    <property type="protein sequence ID" value="KAJ5113835.1"/>
    <property type="molecule type" value="Genomic_DNA"/>
</dbReference>
<feature type="domain" description="Putative ER transporter 6TM N-terminal" evidence="4">
    <location>
        <begin position="38"/>
        <end position="485"/>
    </location>
</feature>
<dbReference type="Pfam" id="PF10337">
    <property type="entry name" value="ArAE_2_N"/>
    <property type="match status" value="1"/>
</dbReference>
<dbReference type="InterPro" id="IPR018823">
    <property type="entry name" value="ArAE_2_N"/>
</dbReference>
<feature type="transmembrane region" description="Helical" evidence="2">
    <location>
        <begin position="680"/>
        <end position="696"/>
    </location>
</feature>
<keyword evidence="6" id="KW-1185">Reference proteome</keyword>
<feature type="transmembrane region" description="Helical" evidence="2">
    <location>
        <begin position="198"/>
        <end position="218"/>
    </location>
</feature>
<feature type="transmembrane region" description="Helical" evidence="2">
    <location>
        <begin position="75"/>
        <end position="90"/>
    </location>
</feature>
<evidence type="ECO:0000313" key="5">
    <source>
        <dbReference type="EMBL" id="KAJ5113835.1"/>
    </source>
</evidence>
<protein>
    <recommendedName>
        <fullName evidence="7">ER transporter 6TM N-terminal domain-containing protein</fullName>
    </recommendedName>
</protein>
<feature type="transmembrane region" description="Helical" evidence="2">
    <location>
        <begin position="171"/>
        <end position="189"/>
    </location>
</feature>
<dbReference type="InterPro" id="IPR018820">
    <property type="entry name" value="BRE4-related_DUF2421"/>
</dbReference>
<feature type="domain" description="DUF2421" evidence="3">
    <location>
        <begin position="787"/>
        <end position="995"/>
    </location>
</feature>
<keyword evidence="2" id="KW-0812">Transmembrane</keyword>
<reference evidence="5" key="2">
    <citation type="journal article" date="2023" name="IMA Fungus">
        <title>Comparative genomic study of the Penicillium genus elucidates a diverse pangenome and 15 lateral gene transfer events.</title>
        <authorList>
            <person name="Petersen C."/>
            <person name="Sorensen T."/>
            <person name="Nielsen M.R."/>
            <person name="Sondergaard T.E."/>
            <person name="Sorensen J.L."/>
            <person name="Fitzpatrick D.A."/>
            <person name="Frisvad J.C."/>
            <person name="Nielsen K.L."/>
        </authorList>
    </citation>
    <scope>NUCLEOTIDE SEQUENCE</scope>
    <source>
        <strain evidence="5">IBT 30069</strain>
    </source>
</reference>
<reference evidence="5" key="1">
    <citation type="submission" date="2022-11" db="EMBL/GenBank/DDBJ databases">
        <authorList>
            <person name="Petersen C."/>
        </authorList>
    </citation>
    <scope>NUCLEOTIDE SEQUENCE</scope>
    <source>
        <strain evidence="5">IBT 30069</strain>
    </source>
</reference>
<gene>
    <name evidence="5" type="ORF">N7456_002369</name>
</gene>
<evidence type="ECO:0000313" key="6">
    <source>
        <dbReference type="Proteomes" id="UP001149165"/>
    </source>
</evidence>
<evidence type="ECO:0008006" key="7">
    <source>
        <dbReference type="Google" id="ProtNLM"/>
    </source>
</evidence>
<proteinExistence type="predicted"/>
<keyword evidence="2" id="KW-1133">Transmembrane helix</keyword>
<feature type="transmembrane region" description="Helical" evidence="2">
    <location>
        <begin position="766"/>
        <end position="786"/>
    </location>
</feature>
<dbReference type="Pfam" id="PF10334">
    <property type="entry name" value="BRE4"/>
    <property type="match status" value="1"/>
</dbReference>
<sequence length="1007" mass="110522">MSDAAQKDAGPTGPSPSTSAETNAPVKETPTTKTGRKLPRWLDHFNARDLKVLFRCAVAAWVASLLIFINPSLDTIGTATFFSTLVLFMVPPSGIVFIFILGALTLILGMATGWAWGVISMKAAMAARPAAETNARLQALGQLAYSTANSTGQSITVIEQELVYNGFMLDARVSAVYFCLISFLIYLLARLRAKNPKFVLFQIFGTIIMDIFLTIGPLLPSFQGTIAKTLIEPAAIGIGLGLACQILLFPKSTSSTVLDGVEGLTRLLKGPIDITAAGLLDHQATPLADLQGLKFKIIETYKKILPALGFLQLDFSVGHWNADDVKSLKEPMRKTVISTLSLLEFHIQRTTGEEKLEKLHAIHLESENLSSDIADEKKVHHEAGRRQLMESVRLVQAFRGPEHESHRAEMLEAIHKPSEKILPVCRDANEVVAECIHAVNSGRWFGRPSKQRMDELAERSAAVLETLKSERQAFAAEFTESLIQANADIFDQSGKLKDFEESTLVRVRAISVGMVFEEQILNVTAGWEGILTQLVALMKERQKTRLWLPRGLRYAFKWVHGKNAVPPVPLVQSPVDDPETVEAHSKVAQQSLRISRGYRVKKRSGLGRAIIGTYHWLINADGMYALRMVAVTVALGIPAVLPASAGFYFREKGLWALIMGQTTVVIYMSDFTLSLVSRTVGTIIGGVTGLVAWYIGSGDGQGNPYGLGAVMAVVIILLMWGRLFLPVALIQATMMGGATCILVVGYSYEDTHVPSYGNPGYGYNVFWRRLLLVLIGAAAAMIVQVLPRPPSAARHVCKSLSNNIRSLSDHYALLLSCWGKPDREEGLVAEELAIHVAEMLSALDGPIFLLRLEFSSSPFDSERLAQVKSLCQELNQNLGRLLFLSASLPEHFQAKLATNAGLLNHRNIGDVMAVLGIVEQALKTGDPLPEVLPTPLLKRCFEFLQAHRVDIGLTKDLIRDEDYRKFCVAISSYLKFLAAVDDLVLVMKGTLGESHIVSRELMHELQV</sequence>
<feature type="transmembrane region" description="Helical" evidence="2">
    <location>
        <begin position="702"/>
        <end position="720"/>
    </location>
</feature>
<evidence type="ECO:0000259" key="4">
    <source>
        <dbReference type="Pfam" id="PF10337"/>
    </source>
</evidence>
<comment type="caution">
    <text evidence="5">The sequence shown here is derived from an EMBL/GenBank/DDBJ whole genome shotgun (WGS) entry which is preliminary data.</text>
</comment>
<feature type="transmembrane region" description="Helical" evidence="2">
    <location>
        <begin position="624"/>
        <end position="648"/>
    </location>
</feature>
<organism evidence="5 6">
    <name type="scientific">Penicillium angulare</name>
    <dbReference type="NCBI Taxonomy" id="116970"/>
    <lineage>
        <taxon>Eukaryota</taxon>
        <taxon>Fungi</taxon>
        <taxon>Dikarya</taxon>
        <taxon>Ascomycota</taxon>
        <taxon>Pezizomycotina</taxon>
        <taxon>Eurotiomycetes</taxon>
        <taxon>Eurotiomycetidae</taxon>
        <taxon>Eurotiales</taxon>
        <taxon>Aspergillaceae</taxon>
        <taxon>Penicillium</taxon>
    </lineage>
</organism>